<dbReference type="Proteomes" id="UP001262889">
    <property type="component" value="Unassembled WGS sequence"/>
</dbReference>
<dbReference type="EMBL" id="JAVRHQ010000001">
    <property type="protein sequence ID" value="MDT0641206.1"/>
    <property type="molecule type" value="Genomic_DNA"/>
</dbReference>
<reference evidence="2 3" key="1">
    <citation type="submission" date="2023-09" db="EMBL/GenBank/DDBJ databases">
        <authorList>
            <person name="Rey-Velasco X."/>
        </authorList>
    </citation>
    <scope>NUCLEOTIDE SEQUENCE [LARGE SCALE GENOMIC DNA]</scope>
    <source>
        <strain evidence="2 3">F363</strain>
    </source>
</reference>
<sequence>MKKLGLSLIAGAAFFFSTNIAQAQEGETEAQGEEVNTVQEAQDGFETIEIMSLPQAVKVAVIKSYEGATTENAWVKSGEDGEKIYKLDLNVDGETQTVKVDSEGNWIKDEE</sequence>
<dbReference type="SUPFAM" id="SSF160574">
    <property type="entry name" value="BT0923-like"/>
    <property type="match status" value="1"/>
</dbReference>
<comment type="caution">
    <text evidence="2">The sequence shown here is derived from an EMBL/GenBank/DDBJ whole genome shotgun (WGS) entry which is preliminary data.</text>
</comment>
<feature type="signal peptide" evidence="1">
    <location>
        <begin position="1"/>
        <end position="23"/>
    </location>
</feature>
<evidence type="ECO:0000256" key="1">
    <source>
        <dbReference type="SAM" id="SignalP"/>
    </source>
</evidence>
<name>A0ABU3C4G4_9FLAO</name>
<proteinExistence type="predicted"/>
<gene>
    <name evidence="2" type="ORF">RM553_00040</name>
</gene>
<keyword evidence="1" id="KW-0732">Signal</keyword>
<feature type="chain" id="PRO_5045450516" description="PepSY domain-containing protein" evidence="1">
    <location>
        <begin position="24"/>
        <end position="111"/>
    </location>
</feature>
<evidence type="ECO:0008006" key="4">
    <source>
        <dbReference type="Google" id="ProtNLM"/>
    </source>
</evidence>
<evidence type="ECO:0000313" key="3">
    <source>
        <dbReference type="Proteomes" id="UP001262889"/>
    </source>
</evidence>
<organism evidence="2 3">
    <name type="scientific">Autumnicola tepida</name>
    <dbReference type="NCBI Taxonomy" id="3075595"/>
    <lineage>
        <taxon>Bacteria</taxon>
        <taxon>Pseudomonadati</taxon>
        <taxon>Bacteroidota</taxon>
        <taxon>Flavobacteriia</taxon>
        <taxon>Flavobacteriales</taxon>
        <taxon>Flavobacteriaceae</taxon>
        <taxon>Autumnicola</taxon>
    </lineage>
</organism>
<evidence type="ECO:0000313" key="2">
    <source>
        <dbReference type="EMBL" id="MDT0641206.1"/>
    </source>
</evidence>
<accession>A0ABU3C4G4</accession>
<dbReference type="RefSeq" id="WP_311532778.1">
    <property type="nucleotide sequence ID" value="NZ_JAVRHQ010000001.1"/>
</dbReference>
<keyword evidence="3" id="KW-1185">Reference proteome</keyword>
<protein>
    <recommendedName>
        <fullName evidence="4">PepSY domain-containing protein</fullName>
    </recommendedName>
</protein>